<feature type="transmembrane region" description="Helical" evidence="5">
    <location>
        <begin position="20"/>
        <end position="37"/>
    </location>
</feature>
<dbReference type="GO" id="GO:0016874">
    <property type="term" value="F:ligase activity"/>
    <property type="evidence" value="ECO:0007669"/>
    <property type="project" value="UniProtKB-KW"/>
</dbReference>
<dbReference type="RefSeq" id="WP_165933636.1">
    <property type="nucleotide sequence ID" value="NZ_SMAI01000002.1"/>
</dbReference>
<accession>A0A4V2UYA0</accession>
<name>A0A4V2UYA0_9HYPH</name>
<evidence type="ECO:0000256" key="1">
    <source>
        <dbReference type="ARBA" id="ARBA00004141"/>
    </source>
</evidence>
<evidence type="ECO:0000256" key="4">
    <source>
        <dbReference type="ARBA" id="ARBA00023136"/>
    </source>
</evidence>
<feature type="transmembrane region" description="Helical" evidence="5">
    <location>
        <begin position="440"/>
        <end position="457"/>
    </location>
</feature>
<reference evidence="7 8" key="1">
    <citation type="submission" date="2019-03" db="EMBL/GenBank/DDBJ databases">
        <title>Genomic Encyclopedia of Type Strains, Phase IV (KMG-IV): sequencing the most valuable type-strain genomes for metagenomic binning, comparative biology and taxonomic classification.</title>
        <authorList>
            <person name="Goeker M."/>
        </authorList>
    </citation>
    <scope>NUCLEOTIDE SEQUENCE [LARGE SCALE GENOMIC DNA]</scope>
    <source>
        <strain evidence="7 8">DSM 9035</strain>
    </source>
</reference>
<comment type="caution">
    <text evidence="7">The sequence shown here is derived from an EMBL/GenBank/DDBJ whole genome shotgun (WGS) entry which is preliminary data.</text>
</comment>
<feature type="transmembrane region" description="Helical" evidence="5">
    <location>
        <begin position="413"/>
        <end position="434"/>
    </location>
</feature>
<keyword evidence="3 5" id="KW-1133">Transmembrane helix</keyword>
<gene>
    <name evidence="7" type="ORF">EDC64_10245</name>
</gene>
<protein>
    <submittedName>
        <fullName evidence="7">Putative O-glycosylation ligase (Exosortase A-associated)</fullName>
    </submittedName>
</protein>
<feature type="transmembrane region" description="Helical" evidence="5">
    <location>
        <begin position="144"/>
        <end position="161"/>
    </location>
</feature>
<feature type="transmembrane region" description="Helical" evidence="5">
    <location>
        <begin position="120"/>
        <end position="138"/>
    </location>
</feature>
<dbReference type="Proteomes" id="UP000294664">
    <property type="component" value="Unassembled WGS sequence"/>
</dbReference>
<evidence type="ECO:0000313" key="8">
    <source>
        <dbReference type="Proteomes" id="UP000294664"/>
    </source>
</evidence>
<feature type="transmembrane region" description="Helical" evidence="5">
    <location>
        <begin position="288"/>
        <end position="307"/>
    </location>
</feature>
<comment type="subcellular location">
    <subcellularLocation>
        <location evidence="1">Membrane</location>
        <topology evidence="1">Multi-pass membrane protein</topology>
    </subcellularLocation>
</comment>
<evidence type="ECO:0000313" key="7">
    <source>
        <dbReference type="EMBL" id="TCT06568.1"/>
    </source>
</evidence>
<dbReference type="PANTHER" id="PTHR37422:SF23">
    <property type="entry name" value="TEICHURONIC ACID BIOSYNTHESIS PROTEIN TUAE"/>
    <property type="match status" value="1"/>
</dbReference>
<evidence type="ECO:0000256" key="2">
    <source>
        <dbReference type="ARBA" id="ARBA00022692"/>
    </source>
</evidence>
<keyword evidence="7" id="KW-0436">Ligase</keyword>
<evidence type="ECO:0000256" key="5">
    <source>
        <dbReference type="SAM" id="Phobius"/>
    </source>
</evidence>
<sequence length="482" mass="52193">MNEYSGIYRPHAEEPGEHRWRDILIALAATGGLFYVWLGYPGIDLPMLIGAGAILVVAGFKRPAIPCLFFVIFSFLRVHEAFPFLIPWRIPQLLAQLSIVVVFWHLVLARSMKPFWSRELALFAAFFLITTATIVTSTNREQSYVQWADVYLKIGVIVLVLTWSTRAATDFQLIARILTLFGAAVSLVAIDNWFDGEGLVEGTRVTIGRAMGSVLGDPNDLSLALLFPLSFAVALAVGRVNVVDRLIGLAGTSTILLGILFTQSRGGLLGVAALFAVFASRMIKSKILLIGIGAAAVVFLFVVAGIGGRSSGGAGQGIDESSEGRLNAWHTAWNMAVARPLTGVGLGNFADNYWEFTPYWDGKAHAVHSTWFGVLAETGFPGLLVFLAMVGTTGLVSWRCLKMVNRPGADPRLHTAAAALSAGLASFCVSGTFLTQGFTWPFYIIFALTISLFRVLTDYQDQEAQAAPGLSPPPRPTPVRRI</sequence>
<dbReference type="PANTHER" id="PTHR37422">
    <property type="entry name" value="TEICHURONIC ACID BIOSYNTHESIS PROTEIN TUAE"/>
    <property type="match status" value="1"/>
</dbReference>
<dbReference type="InterPro" id="IPR007016">
    <property type="entry name" value="O-antigen_ligase-rel_domated"/>
</dbReference>
<dbReference type="InterPro" id="IPR051533">
    <property type="entry name" value="WaaL-like"/>
</dbReference>
<feature type="transmembrane region" description="Helical" evidence="5">
    <location>
        <begin position="380"/>
        <end position="401"/>
    </location>
</feature>
<dbReference type="AlphaFoldDB" id="A0A4V2UYA0"/>
<feature type="transmembrane region" description="Helical" evidence="5">
    <location>
        <begin position="173"/>
        <end position="194"/>
    </location>
</feature>
<dbReference type="GO" id="GO:0016020">
    <property type="term" value="C:membrane"/>
    <property type="evidence" value="ECO:0007669"/>
    <property type="project" value="UniProtKB-SubCell"/>
</dbReference>
<evidence type="ECO:0000259" key="6">
    <source>
        <dbReference type="Pfam" id="PF04932"/>
    </source>
</evidence>
<dbReference type="Pfam" id="PF04932">
    <property type="entry name" value="Wzy_C"/>
    <property type="match status" value="1"/>
</dbReference>
<dbReference type="EMBL" id="SMAI01000002">
    <property type="protein sequence ID" value="TCT06568.1"/>
    <property type="molecule type" value="Genomic_DNA"/>
</dbReference>
<feature type="transmembrane region" description="Helical" evidence="5">
    <location>
        <begin position="92"/>
        <end position="108"/>
    </location>
</feature>
<feature type="transmembrane region" description="Helical" evidence="5">
    <location>
        <begin position="221"/>
        <end position="238"/>
    </location>
</feature>
<keyword evidence="8" id="KW-1185">Reference proteome</keyword>
<keyword evidence="4 5" id="KW-0472">Membrane</keyword>
<evidence type="ECO:0000256" key="3">
    <source>
        <dbReference type="ARBA" id="ARBA00022989"/>
    </source>
</evidence>
<feature type="domain" description="O-antigen ligase-related" evidence="6">
    <location>
        <begin position="254"/>
        <end position="387"/>
    </location>
</feature>
<proteinExistence type="predicted"/>
<keyword evidence="2 5" id="KW-0812">Transmembrane</keyword>
<organism evidence="7 8">
    <name type="scientific">Aquabacter spiritensis</name>
    <dbReference type="NCBI Taxonomy" id="933073"/>
    <lineage>
        <taxon>Bacteria</taxon>
        <taxon>Pseudomonadati</taxon>
        <taxon>Pseudomonadota</taxon>
        <taxon>Alphaproteobacteria</taxon>
        <taxon>Hyphomicrobiales</taxon>
        <taxon>Xanthobacteraceae</taxon>
        <taxon>Aquabacter</taxon>
    </lineage>
</organism>